<dbReference type="Proteomes" id="UP000005408">
    <property type="component" value="Unassembled WGS sequence"/>
</dbReference>
<protein>
    <recommendedName>
        <fullName evidence="10">G-protein coupled receptors family 1 profile domain-containing protein</fullName>
    </recommendedName>
</protein>
<dbReference type="PRINTS" id="PR00237">
    <property type="entry name" value="GPCRRHODOPSN"/>
</dbReference>
<keyword evidence="6 9" id="KW-0472">Membrane</keyword>
<evidence type="ECO:0000256" key="7">
    <source>
        <dbReference type="ARBA" id="ARBA00023170"/>
    </source>
</evidence>
<keyword evidence="8" id="KW-0807">Transducer</keyword>
<proteinExistence type="predicted"/>
<evidence type="ECO:0000256" key="5">
    <source>
        <dbReference type="ARBA" id="ARBA00023040"/>
    </source>
</evidence>
<keyword evidence="2" id="KW-1003">Cell membrane</keyword>
<evidence type="ECO:0000256" key="2">
    <source>
        <dbReference type="ARBA" id="ARBA00022475"/>
    </source>
</evidence>
<comment type="subcellular location">
    <subcellularLocation>
        <location evidence="1">Cell membrane</location>
        <topology evidence="1">Multi-pass membrane protein</topology>
    </subcellularLocation>
</comment>
<dbReference type="GO" id="GO:0005886">
    <property type="term" value="C:plasma membrane"/>
    <property type="evidence" value="ECO:0007669"/>
    <property type="project" value="UniProtKB-SubCell"/>
</dbReference>
<reference evidence="11" key="1">
    <citation type="submission" date="2022-08" db="UniProtKB">
        <authorList>
            <consortium name="EnsemblMetazoa"/>
        </authorList>
    </citation>
    <scope>IDENTIFICATION</scope>
    <source>
        <strain evidence="11">05x7-T-G4-1.051#20</strain>
    </source>
</reference>
<name>A0A8W8KN71_MAGGI</name>
<dbReference type="PANTHER" id="PTHR24249:SF372">
    <property type="entry name" value="G-PROTEIN COUPLED RECEPTORS FAMILY 1 PROFILE DOMAIN-CONTAINING PROTEIN"/>
    <property type="match status" value="1"/>
</dbReference>
<evidence type="ECO:0000313" key="12">
    <source>
        <dbReference type="Proteomes" id="UP000005408"/>
    </source>
</evidence>
<accession>A0A8W8KN71</accession>
<feature type="transmembrane region" description="Helical" evidence="9">
    <location>
        <begin position="89"/>
        <end position="111"/>
    </location>
</feature>
<keyword evidence="4 9" id="KW-1133">Transmembrane helix</keyword>
<keyword evidence="5" id="KW-0297">G-protein coupled receptor</keyword>
<dbReference type="Gene3D" id="1.20.1070.10">
    <property type="entry name" value="Rhodopsin 7-helix transmembrane proteins"/>
    <property type="match status" value="1"/>
</dbReference>
<dbReference type="AlphaFoldDB" id="A0A8W8KN71"/>
<dbReference type="InterPro" id="IPR000276">
    <property type="entry name" value="GPCR_Rhodpsn"/>
</dbReference>
<dbReference type="PROSITE" id="PS50262">
    <property type="entry name" value="G_PROTEIN_RECEP_F1_2"/>
    <property type="match status" value="1"/>
</dbReference>
<evidence type="ECO:0000256" key="9">
    <source>
        <dbReference type="SAM" id="Phobius"/>
    </source>
</evidence>
<keyword evidence="3 9" id="KW-0812">Transmembrane</keyword>
<dbReference type="PANTHER" id="PTHR24249">
    <property type="entry name" value="HISTAMINE RECEPTOR-RELATED G-PROTEIN COUPLED RECEPTOR"/>
    <property type="match status" value="1"/>
</dbReference>
<organism evidence="11 12">
    <name type="scientific">Magallana gigas</name>
    <name type="common">Pacific oyster</name>
    <name type="synonym">Crassostrea gigas</name>
    <dbReference type="NCBI Taxonomy" id="29159"/>
    <lineage>
        <taxon>Eukaryota</taxon>
        <taxon>Metazoa</taxon>
        <taxon>Spiralia</taxon>
        <taxon>Lophotrochozoa</taxon>
        <taxon>Mollusca</taxon>
        <taxon>Bivalvia</taxon>
        <taxon>Autobranchia</taxon>
        <taxon>Pteriomorphia</taxon>
        <taxon>Ostreida</taxon>
        <taxon>Ostreoidea</taxon>
        <taxon>Ostreidae</taxon>
        <taxon>Magallana</taxon>
    </lineage>
</organism>
<evidence type="ECO:0000259" key="10">
    <source>
        <dbReference type="PROSITE" id="PS50262"/>
    </source>
</evidence>
<dbReference type="InterPro" id="IPR050569">
    <property type="entry name" value="TAAR"/>
</dbReference>
<dbReference type="GO" id="GO:0004930">
    <property type="term" value="F:G protein-coupled receptor activity"/>
    <property type="evidence" value="ECO:0007669"/>
    <property type="project" value="UniProtKB-KW"/>
</dbReference>
<evidence type="ECO:0000256" key="1">
    <source>
        <dbReference type="ARBA" id="ARBA00004651"/>
    </source>
</evidence>
<feature type="transmembrane region" description="Helical" evidence="9">
    <location>
        <begin position="12"/>
        <end position="39"/>
    </location>
</feature>
<evidence type="ECO:0000256" key="3">
    <source>
        <dbReference type="ARBA" id="ARBA00022692"/>
    </source>
</evidence>
<evidence type="ECO:0000256" key="4">
    <source>
        <dbReference type="ARBA" id="ARBA00022989"/>
    </source>
</evidence>
<feature type="transmembrane region" description="Helical" evidence="9">
    <location>
        <begin position="51"/>
        <end position="77"/>
    </location>
</feature>
<dbReference type="SUPFAM" id="SSF81321">
    <property type="entry name" value="Family A G protein-coupled receptor-like"/>
    <property type="match status" value="1"/>
</dbReference>
<evidence type="ECO:0000313" key="11">
    <source>
        <dbReference type="EnsemblMetazoa" id="G23864.1:cds"/>
    </source>
</evidence>
<feature type="domain" description="G-protein coupled receptors family 1 profile" evidence="10">
    <location>
        <begin position="30"/>
        <end position="231"/>
    </location>
</feature>
<feature type="transmembrane region" description="Helical" evidence="9">
    <location>
        <begin position="132"/>
        <end position="152"/>
    </location>
</feature>
<evidence type="ECO:0000256" key="8">
    <source>
        <dbReference type="ARBA" id="ARBA00023224"/>
    </source>
</evidence>
<dbReference type="InterPro" id="IPR017452">
    <property type="entry name" value="GPCR_Rhodpsn_7TM"/>
</dbReference>
<dbReference type="Pfam" id="PF00001">
    <property type="entry name" value="7tm_1"/>
    <property type="match status" value="1"/>
</dbReference>
<feature type="transmembrane region" description="Helical" evidence="9">
    <location>
        <begin position="182"/>
        <end position="204"/>
    </location>
</feature>
<evidence type="ECO:0000256" key="6">
    <source>
        <dbReference type="ARBA" id="ARBA00023136"/>
    </source>
</evidence>
<keyword evidence="12" id="KW-1185">Reference proteome</keyword>
<keyword evidence="7" id="KW-0675">Receptor</keyword>
<dbReference type="EnsemblMetazoa" id="G23864.1">
    <property type="protein sequence ID" value="G23864.1:cds"/>
    <property type="gene ID" value="G23864"/>
</dbReference>
<sequence length="231" mass="26370">MEDRHETLRKWWLFVLGILISLQIVIILAGNGVVLFTLNKYKFHLSLATKFFISSMAVADILLGVVHLPLVVASHIGGNKIAEIQTVCIIRQASAIGIYCAILCNHFAVAVDRYIAILHPMRYHALMKKRNIVFVLIIIWMSSCFLTTLPVITDFTKGNHSRTDKVIFCGSLREIWPLVDKYGILLFLVIIISIPVTLHIRIYLVARKQQRLLVKVCRSSVSPRRKLCWTY</sequence>